<evidence type="ECO:0000313" key="6">
    <source>
        <dbReference type="Proteomes" id="UP000636956"/>
    </source>
</evidence>
<gene>
    <name evidence="5" type="ORF">GCM10011372_28660</name>
</gene>
<dbReference type="InterPro" id="IPR003778">
    <property type="entry name" value="CT_A_B"/>
</dbReference>
<dbReference type="SMART" id="SM00797">
    <property type="entry name" value="AHS2"/>
    <property type="match status" value="1"/>
</dbReference>
<reference evidence="5" key="1">
    <citation type="journal article" date="2014" name="Int. J. Syst. Evol. Microbiol.">
        <title>Complete genome sequence of Corynebacterium casei LMG S-19264T (=DSM 44701T), isolated from a smear-ripened cheese.</title>
        <authorList>
            <consortium name="US DOE Joint Genome Institute (JGI-PGF)"/>
            <person name="Walter F."/>
            <person name="Albersmeier A."/>
            <person name="Kalinowski J."/>
            <person name="Ruckert C."/>
        </authorList>
    </citation>
    <scope>NUCLEOTIDE SEQUENCE</scope>
    <source>
        <strain evidence="5">CGMCC 1.8984</strain>
    </source>
</reference>
<dbReference type="RefSeq" id="WP_188744103.1">
    <property type="nucleotide sequence ID" value="NZ_BAABFW010000011.1"/>
</dbReference>
<name>A0A917PQN8_9MICO</name>
<dbReference type="PANTHER" id="PTHR43309:SF3">
    <property type="entry name" value="5-OXOPROLINASE SUBUNIT C"/>
    <property type="match status" value="1"/>
</dbReference>
<dbReference type="AlphaFoldDB" id="A0A917PQN8"/>
<dbReference type="Gene3D" id="2.40.100.10">
    <property type="entry name" value="Cyclophilin-like"/>
    <property type="match status" value="1"/>
</dbReference>
<keyword evidence="1" id="KW-0547">Nucleotide-binding</keyword>
<dbReference type="Pfam" id="PF02626">
    <property type="entry name" value="CT_A_B"/>
    <property type="match status" value="1"/>
</dbReference>
<dbReference type="GO" id="GO:0005524">
    <property type="term" value="F:ATP binding"/>
    <property type="evidence" value="ECO:0007669"/>
    <property type="project" value="UniProtKB-KW"/>
</dbReference>
<dbReference type="PANTHER" id="PTHR43309">
    <property type="entry name" value="5-OXOPROLINASE SUBUNIT C"/>
    <property type="match status" value="1"/>
</dbReference>
<evidence type="ECO:0000256" key="3">
    <source>
        <dbReference type="ARBA" id="ARBA00022840"/>
    </source>
</evidence>
<reference evidence="5" key="2">
    <citation type="submission" date="2020-09" db="EMBL/GenBank/DDBJ databases">
        <authorList>
            <person name="Sun Q."/>
            <person name="Zhou Y."/>
        </authorList>
    </citation>
    <scope>NUCLEOTIDE SEQUENCE</scope>
    <source>
        <strain evidence="5">CGMCC 1.8984</strain>
    </source>
</reference>
<dbReference type="Proteomes" id="UP000636956">
    <property type="component" value="Unassembled WGS sequence"/>
</dbReference>
<keyword evidence="6" id="KW-1185">Reference proteome</keyword>
<feature type="domain" description="Carboxyltransferase" evidence="4">
    <location>
        <begin position="25"/>
        <end position="286"/>
    </location>
</feature>
<sequence length="286" mass="29576">MTRLVVEQPGALALVEDLGRPGFARLGVAASGALDRSALALANRLVGNPDGAAALELLVGGFRARFDGGGWFAVTGAWGSVRLDGRVIAPYTAARAREGSVLEVGLAERGIRYLLAVRGGFDVPPVLGSRSRDTLAGIGPEPVRAGDVLEIGAEPAASVPVVDVDVAFPPPASTVTLALRPGPRADWFTDAARQALFDAEWRISEQADRIGARLVGPALERRQQGELPSEATVPGSIQVAGGGQPTILLADRPVTGGYPVIAIVAPGSLDAVAQLRPGQAVRFRHA</sequence>
<protein>
    <submittedName>
        <fullName evidence="5">Allophanate hydrolase</fullName>
    </submittedName>
</protein>
<proteinExistence type="predicted"/>
<evidence type="ECO:0000256" key="1">
    <source>
        <dbReference type="ARBA" id="ARBA00022741"/>
    </source>
</evidence>
<dbReference type="EMBL" id="BMMD01000018">
    <property type="protein sequence ID" value="GGJ88358.1"/>
    <property type="molecule type" value="Genomic_DNA"/>
</dbReference>
<evidence type="ECO:0000256" key="2">
    <source>
        <dbReference type="ARBA" id="ARBA00022801"/>
    </source>
</evidence>
<accession>A0A917PQN8</accession>
<evidence type="ECO:0000259" key="4">
    <source>
        <dbReference type="SMART" id="SM00797"/>
    </source>
</evidence>
<dbReference type="InterPro" id="IPR052708">
    <property type="entry name" value="PxpC"/>
</dbReference>
<dbReference type="SUPFAM" id="SSF50891">
    <property type="entry name" value="Cyclophilin-like"/>
    <property type="match status" value="1"/>
</dbReference>
<evidence type="ECO:0000313" key="5">
    <source>
        <dbReference type="EMBL" id="GGJ88358.1"/>
    </source>
</evidence>
<dbReference type="InterPro" id="IPR029000">
    <property type="entry name" value="Cyclophilin-like_dom_sf"/>
</dbReference>
<dbReference type="NCBIfam" id="TIGR00724">
    <property type="entry name" value="urea_amlyse_rel"/>
    <property type="match status" value="1"/>
</dbReference>
<keyword evidence="2 5" id="KW-0378">Hydrolase</keyword>
<dbReference type="GO" id="GO:0016787">
    <property type="term" value="F:hydrolase activity"/>
    <property type="evidence" value="ECO:0007669"/>
    <property type="project" value="UniProtKB-KW"/>
</dbReference>
<organism evidence="5 6">
    <name type="scientific">Agromyces bauzanensis</name>
    <dbReference type="NCBI Taxonomy" id="1308924"/>
    <lineage>
        <taxon>Bacteria</taxon>
        <taxon>Bacillati</taxon>
        <taxon>Actinomycetota</taxon>
        <taxon>Actinomycetes</taxon>
        <taxon>Micrococcales</taxon>
        <taxon>Microbacteriaceae</taxon>
        <taxon>Agromyces</taxon>
    </lineage>
</organism>
<comment type="caution">
    <text evidence="5">The sequence shown here is derived from an EMBL/GenBank/DDBJ whole genome shotgun (WGS) entry which is preliminary data.</text>
</comment>
<keyword evidence="3" id="KW-0067">ATP-binding</keyword>